<proteinExistence type="predicted"/>
<dbReference type="STRING" id="1004156.AYP45_09730"/>
<evidence type="ECO:0000313" key="4">
    <source>
        <dbReference type="Proteomes" id="UP000189681"/>
    </source>
</evidence>
<feature type="compositionally biased region" description="Basic and acidic residues" evidence="1">
    <location>
        <begin position="60"/>
        <end position="95"/>
    </location>
</feature>
<dbReference type="Pfam" id="PF20042">
    <property type="entry name" value="DUF6444"/>
    <property type="match status" value="1"/>
</dbReference>
<accession>A0A1V4AT54</accession>
<sequence>MENIDIDATLRKVEKLLSEEKGLSPAMRSMVELLVLVITLLVGRQNRNRRNSSKSPSSDPNRKKESKAKGERKAGGQKGREGVTLEKVENPDSEAKPYPPKR</sequence>
<feature type="region of interest" description="Disordered" evidence="1">
    <location>
        <begin position="44"/>
        <end position="102"/>
    </location>
</feature>
<dbReference type="Proteomes" id="UP000189681">
    <property type="component" value="Unassembled WGS sequence"/>
</dbReference>
<evidence type="ECO:0000256" key="1">
    <source>
        <dbReference type="SAM" id="MobiDB-lite"/>
    </source>
</evidence>
<organism evidence="3 4">
    <name type="scientific">Candidatus Brocadia carolinensis</name>
    <dbReference type="NCBI Taxonomy" id="1004156"/>
    <lineage>
        <taxon>Bacteria</taxon>
        <taxon>Pseudomonadati</taxon>
        <taxon>Planctomycetota</taxon>
        <taxon>Candidatus Brocadiia</taxon>
        <taxon>Candidatus Brocadiales</taxon>
        <taxon>Candidatus Brocadiaceae</taxon>
        <taxon>Candidatus Brocadia</taxon>
    </lineage>
</organism>
<dbReference type="EMBL" id="AYTS01000085">
    <property type="protein sequence ID" value="OOP56328.1"/>
    <property type="molecule type" value="Genomic_DNA"/>
</dbReference>
<reference evidence="3 4" key="1">
    <citation type="journal article" date="2017" name="Water Res.">
        <title>Discovery and metagenomic analysis of an anammox bacterial enrichment related to Candidatus "Brocadia caroliniensis" in a full-scale glycerol-fed nitritation-denitritation separate centrate treatment process.</title>
        <authorList>
            <person name="Park H."/>
            <person name="Brotto A.C."/>
            <person name="van Loosdrecht M.C."/>
            <person name="Chandran K."/>
        </authorList>
    </citation>
    <scope>NUCLEOTIDE SEQUENCE [LARGE SCALE GENOMIC DNA]</scope>
    <source>
        <strain evidence="3">26THWARD</strain>
    </source>
</reference>
<comment type="caution">
    <text evidence="3">The sequence shown here is derived from an EMBL/GenBank/DDBJ whole genome shotgun (WGS) entry which is preliminary data.</text>
</comment>
<dbReference type="AlphaFoldDB" id="A0A1V4AT54"/>
<gene>
    <name evidence="3" type="ORF">AYP45_09730</name>
</gene>
<name>A0A1V4AT54_9BACT</name>
<evidence type="ECO:0000313" key="3">
    <source>
        <dbReference type="EMBL" id="OOP56328.1"/>
    </source>
</evidence>
<feature type="domain" description="DUF6444" evidence="2">
    <location>
        <begin position="27"/>
        <end position="83"/>
    </location>
</feature>
<protein>
    <recommendedName>
        <fullName evidence="2">DUF6444 domain-containing protein</fullName>
    </recommendedName>
</protein>
<evidence type="ECO:0000259" key="2">
    <source>
        <dbReference type="Pfam" id="PF20042"/>
    </source>
</evidence>
<dbReference type="InterPro" id="IPR045618">
    <property type="entry name" value="DUF6444"/>
</dbReference>